<dbReference type="EMBL" id="QJKJ01002297">
    <property type="protein sequence ID" value="RDY03468.1"/>
    <property type="molecule type" value="Genomic_DNA"/>
</dbReference>
<keyword evidence="3" id="KW-1185">Reference proteome</keyword>
<accession>A0A371HL02</accession>
<sequence>PQWRLHHPLVGHKSISRLTQIPTHDSSAAQIHIKLDDTNYALWSQVVKMFILGKDKLGLIETYYNNLQGLWGEIDFKQPNPMTCEIDIRKFNSIIQEDWVYIFLDGLDD</sequence>
<evidence type="ECO:0000259" key="1">
    <source>
        <dbReference type="Pfam" id="PF14244"/>
    </source>
</evidence>
<protein>
    <recommendedName>
        <fullName evidence="1">Retrotransposon Copia-like N-terminal domain-containing protein</fullName>
    </recommendedName>
</protein>
<dbReference type="InterPro" id="IPR029472">
    <property type="entry name" value="Copia-like_N"/>
</dbReference>
<evidence type="ECO:0000313" key="3">
    <source>
        <dbReference type="Proteomes" id="UP000257109"/>
    </source>
</evidence>
<dbReference type="AlphaFoldDB" id="A0A371HL02"/>
<name>A0A371HL02_MUCPR</name>
<reference evidence="2" key="1">
    <citation type="submission" date="2018-05" db="EMBL/GenBank/DDBJ databases">
        <title>Draft genome of Mucuna pruriens seed.</title>
        <authorList>
            <person name="Nnadi N.E."/>
            <person name="Vos R."/>
            <person name="Hasami M.H."/>
            <person name="Devisetty U.K."/>
            <person name="Aguiy J.C."/>
        </authorList>
    </citation>
    <scope>NUCLEOTIDE SEQUENCE [LARGE SCALE GENOMIC DNA]</scope>
    <source>
        <strain evidence="2">JCA_2017</strain>
    </source>
</reference>
<comment type="caution">
    <text evidence="2">The sequence shown here is derived from an EMBL/GenBank/DDBJ whole genome shotgun (WGS) entry which is preliminary data.</text>
</comment>
<feature type="non-terminal residue" evidence="2">
    <location>
        <position position="1"/>
    </location>
</feature>
<organism evidence="2 3">
    <name type="scientific">Mucuna pruriens</name>
    <name type="common">Velvet bean</name>
    <name type="synonym">Dolichos pruriens</name>
    <dbReference type="NCBI Taxonomy" id="157652"/>
    <lineage>
        <taxon>Eukaryota</taxon>
        <taxon>Viridiplantae</taxon>
        <taxon>Streptophyta</taxon>
        <taxon>Embryophyta</taxon>
        <taxon>Tracheophyta</taxon>
        <taxon>Spermatophyta</taxon>
        <taxon>Magnoliopsida</taxon>
        <taxon>eudicotyledons</taxon>
        <taxon>Gunneridae</taxon>
        <taxon>Pentapetalae</taxon>
        <taxon>rosids</taxon>
        <taxon>fabids</taxon>
        <taxon>Fabales</taxon>
        <taxon>Fabaceae</taxon>
        <taxon>Papilionoideae</taxon>
        <taxon>50 kb inversion clade</taxon>
        <taxon>NPAAA clade</taxon>
        <taxon>indigoferoid/millettioid clade</taxon>
        <taxon>Phaseoleae</taxon>
        <taxon>Mucuna</taxon>
    </lineage>
</organism>
<feature type="domain" description="Retrotransposon Copia-like N-terminal" evidence="1">
    <location>
        <begin position="26"/>
        <end position="60"/>
    </location>
</feature>
<dbReference type="Proteomes" id="UP000257109">
    <property type="component" value="Unassembled WGS sequence"/>
</dbReference>
<dbReference type="OrthoDB" id="1745136at2759"/>
<proteinExistence type="predicted"/>
<evidence type="ECO:0000313" key="2">
    <source>
        <dbReference type="EMBL" id="RDY03468.1"/>
    </source>
</evidence>
<dbReference type="Pfam" id="PF14244">
    <property type="entry name" value="Retrotran_gag_3"/>
    <property type="match status" value="1"/>
</dbReference>
<gene>
    <name evidence="2" type="ORF">CR513_12951</name>
</gene>